<comment type="caution">
    <text evidence="2">The sequence shown here is derived from an EMBL/GenBank/DDBJ whole genome shotgun (WGS) entry which is preliminary data.</text>
</comment>
<organism evidence="2 3">
    <name type="scientific">Elysia marginata</name>
    <dbReference type="NCBI Taxonomy" id="1093978"/>
    <lineage>
        <taxon>Eukaryota</taxon>
        <taxon>Metazoa</taxon>
        <taxon>Spiralia</taxon>
        <taxon>Lophotrochozoa</taxon>
        <taxon>Mollusca</taxon>
        <taxon>Gastropoda</taxon>
        <taxon>Heterobranchia</taxon>
        <taxon>Euthyneura</taxon>
        <taxon>Panpulmonata</taxon>
        <taxon>Sacoglossa</taxon>
        <taxon>Placobranchoidea</taxon>
        <taxon>Plakobranchidae</taxon>
        <taxon>Elysia</taxon>
    </lineage>
</organism>
<reference evidence="2 3" key="1">
    <citation type="journal article" date="2021" name="Elife">
        <title>Chloroplast acquisition without the gene transfer in kleptoplastic sea slugs, Plakobranchus ocellatus.</title>
        <authorList>
            <person name="Maeda T."/>
            <person name="Takahashi S."/>
            <person name="Yoshida T."/>
            <person name="Shimamura S."/>
            <person name="Takaki Y."/>
            <person name="Nagai Y."/>
            <person name="Toyoda A."/>
            <person name="Suzuki Y."/>
            <person name="Arimoto A."/>
            <person name="Ishii H."/>
            <person name="Satoh N."/>
            <person name="Nishiyama T."/>
            <person name="Hasebe M."/>
            <person name="Maruyama T."/>
            <person name="Minagawa J."/>
            <person name="Obokata J."/>
            <person name="Shigenobu S."/>
        </authorList>
    </citation>
    <scope>NUCLEOTIDE SEQUENCE [LARGE SCALE GENOMIC DNA]</scope>
</reference>
<proteinExistence type="predicted"/>
<dbReference type="AlphaFoldDB" id="A0AAV4G0E6"/>
<evidence type="ECO:0000256" key="1">
    <source>
        <dbReference type="SAM" id="MobiDB-lite"/>
    </source>
</evidence>
<sequence length="141" mass="15660">MQIFKKKKEGEEEAGAAGDSPDGAAMPEPKVEFKWRKKSKSKDKKDGSDEAGGEGESSKHQGWDRFDMSKPTDFQDWCRAICALMSVADAELAMKVNLENGLSSIMEVLLRGKVKRHQDVLDNDNFSYDLSQGSLLIFLNG</sequence>
<feature type="region of interest" description="Disordered" evidence="1">
    <location>
        <begin position="1"/>
        <end position="67"/>
    </location>
</feature>
<evidence type="ECO:0000313" key="2">
    <source>
        <dbReference type="EMBL" id="GFR79162.1"/>
    </source>
</evidence>
<dbReference type="Proteomes" id="UP000762676">
    <property type="component" value="Unassembled WGS sequence"/>
</dbReference>
<evidence type="ECO:0000313" key="3">
    <source>
        <dbReference type="Proteomes" id="UP000762676"/>
    </source>
</evidence>
<name>A0AAV4G0E6_9GAST</name>
<gene>
    <name evidence="2" type="ORF">ElyMa_000549600</name>
</gene>
<feature type="compositionally biased region" description="Basic and acidic residues" evidence="1">
    <location>
        <begin position="56"/>
        <end position="67"/>
    </location>
</feature>
<accession>A0AAV4G0E6</accession>
<dbReference type="EMBL" id="BMAT01001073">
    <property type="protein sequence ID" value="GFR79162.1"/>
    <property type="molecule type" value="Genomic_DNA"/>
</dbReference>
<protein>
    <submittedName>
        <fullName evidence="2">Uncharacterized protein</fullName>
    </submittedName>
</protein>
<keyword evidence="3" id="KW-1185">Reference proteome</keyword>